<dbReference type="AlphaFoldDB" id="A0AA89I1B8"/>
<organism evidence="5 6">
    <name type="scientific">Latilactobacillus graminis DSM 20719</name>
    <dbReference type="NCBI Taxonomy" id="1423752"/>
    <lineage>
        <taxon>Bacteria</taxon>
        <taxon>Bacillati</taxon>
        <taxon>Bacillota</taxon>
        <taxon>Bacilli</taxon>
        <taxon>Lactobacillales</taxon>
        <taxon>Lactobacillaceae</taxon>
        <taxon>Latilactobacillus</taxon>
    </lineage>
</organism>
<keyword evidence="3" id="KW-1133">Transmembrane helix</keyword>
<dbReference type="Gene3D" id="1.10.530.10">
    <property type="match status" value="1"/>
</dbReference>
<evidence type="ECO:0000313" key="5">
    <source>
        <dbReference type="EMBL" id="KRM20980.1"/>
    </source>
</evidence>
<feature type="domain" description="Mannosyl-glycoprotein endo-beta-N-acetylglucosamidase-like" evidence="4">
    <location>
        <begin position="66"/>
        <end position="225"/>
    </location>
</feature>
<evidence type="ECO:0000256" key="2">
    <source>
        <dbReference type="ARBA" id="ARBA00022801"/>
    </source>
</evidence>
<dbReference type="InterPro" id="IPR002901">
    <property type="entry name" value="MGlyc_endo_b_GlcNAc-like_dom"/>
</dbReference>
<dbReference type="InterPro" id="IPR051056">
    <property type="entry name" value="Glycosyl_Hydrolase_73"/>
</dbReference>
<dbReference type="Pfam" id="PF01832">
    <property type="entry name" value="Glucosaminidase"/>
    <property type="match status" value="1"/>
</dbReference>
<dbReference type="PRINTS" id="PR01002">
    <property type="entry name" value="FLGFLGJ"/>
</dbReference>
<proteinExistence type="inferred from homology"/>
<accession>A0AA89I1B8</accession>
<comment type="caution">
    <text evidence="5">The sequence shown here is derived from an EMBL/GenBank/DDBJ whole genome shotgun (WGS) entry which is preliminary data.</text>
</comment>
<protein>
    <submittedName>
        <fullName evidence="5">Mannosyl-glycoendo-beta-N-acetylglucosaminidase family protein</fullName>
    </submittedName>
</protein>
<reference evidence="5 6" key="1">
    <citation type="journal article" date="2015" name="Genome Announc.">
        <title>Expanding the biotechnology potential of lactobacilli through comparative genomics of 213 strains and associated genera.</title>
        <authorList>
            <person name="Sun Z."/>
            <person name="Harris H.M."/>
            <person name="McCann A."/>
            <person name="Guo C."/>
            <person name="Argimon S."/>
            <person name="Zhang W."/>
            <person name="Yang X."/>
            <person name="Jeffery I.B."/>
            <person name="Cooney J.C."/>
            <person name="Kagawa T.F."/>
            <person name="Liu W."/>
            <person name="Song Y."/>
            <person name="Salvetti E."/>
            <person name="Wrobel A."/>
            <person name="Rasinkangas P."/>
            <person name="Parkhill J."/>
            <person name="Rea M.C."/>
            <person name="O'Sullivan O."/>
            <person name="Ritari J."/>
            <person name="Douillard F.P."/>
            <person name="Paul Ross R."/>
            <person name="Yang R."/>
            <person name="Briner A.E."/>
            <person name="Felis G.E."/>
            <person name="de Vos W.M."/>
            <person name="Barrangou R."/>
            <person name="Klaenhammer T.R."/>
            <person name="Caufield P.W."/>
            <person name="Cui Y."/>
            <person name="Zhang H."/>
            <person name="O'Toole P.W."/>
        </authorList>
    </citation>
    <scope>NUCLEOTIDE SEQUENCE [LARGE SCALE GENOMIC DNA]</scope>
    <source>
        <strain evidence="5 6">DSM 20719</strain>
    </source>
</reference>
<feature type="transmembrane region" description="Helical" evidence="3">
    <location>
        <begin position="30"/>
        <end position="51"/>
    </location>
</feature>
<keyword evidence="3" id="KW-0812">Transmembrane</keyword>
<gene>
    <name evidence="5" type="ORF">FC90_GL001512</name>
</gene>
<dbReference type="GO" id="GO:0004040">
    <property type="term" value="F:amidase activity"/>
    <property type="evidence" value="ECO:0007669"/>
    <property type="project" value="InterPro"/>
</dbReference>
<keyword evidence="3" id="KW-0472">Membrane</keyword>
<sequence>MAKKRKRKTTRRKRKASYYFTKQKGHPTDWLVVVLVSLFILGIGLVLLVQYNGQKAQQELANQARQEQKSRQAKKQAFIKQMVPYAQELQTKYHVLPSITLAQAILESDWGKSSLAAQYHNYFGIKGDHEANTKEMTTKEYLNGQWVTTTARFRVYNNYQESMLDHVQLFAYGTSWNRTQYTHVIAATNYVQAAHALQQDGYATDPDYPAKLIELVKTYHLNQYDQ</sequence>
<keyword evidence="2" id="KW-0378">Hydrolase</keyword>
<dbReference type="Gene3D" id="4.10.80.30">
    <property type="entry name" value="DNA polymerase, domain 6"/>
    <property type="match status" value="1"/>
</dbReference>
<dbReference type="PANTHER" id="PTHR33308">
    <property type="entry name" value="PEPTIDOGLYCAN HYDROLASE FLGJ"/>
    <property type="match status" value="1"/>
</dbReference>
<evidence type="ECO:0000259" key="4">
    <source>
        <dbReference type="SMART" id="SM00047"/>
    </source>
</evidence>
<comment type="similarity">
    <text evidence="1">Belongs to the glycosyl hydrolase 73 family.</text>
</comment>
<dbReference type="SMART" id="SM00047">
    <property type="entry name" value="LYZ2"/>
    <property type="match status" value="1"/>
</dbReference>
<dbReference type="Proteomes" id="UP000050823">
    <property type="component" value="Unassembled WGS sequence"/>
</dbReference>
<dbReference type="PANTHER" id="PTHR33308:SF10">
    <property type="entry name" value="EXO-GLUCOSAMINIDASE LYTG"/>
    <property type="match status" value="1"/>
</dbReference>
<dbReference type="EMBL" id="AYZB01000058">
    <property type="protein sequence ID" value="KRM20980.1"/>
    <property type="molecule type" value="Genomic_DNA"/>
</dbReference>
<evidence type="ECO:0000313" key="6">
    <source>
        <dbReference type="Proteomes" id="UP000050823"/>
    </source>
</evidence>
<name>A0AA89I1B8_9LACO</name>
<dbReference type="RefSeq" id="WP_057908577.1">
    <property type="nucleotide sequence ID" value="NZ_AYZB01000058.1"/>
</dbReference>
<evidence type="ECO:0000256" key="3">
    <source>
        <dbReference type="SAM" id="Phobius"/>
    </source>
</evidence>
<evidence type="ECO:0000256" key="1">
    <source>
        <dbReference type="ARBA" id="ARBA00010266"/>
    </source>
</evidence>